<dbReference type="RefSeq" id="WP_267541220.1">
    <property type="nucleotide sequence ID" value="NZ_JAPNKA010000001.1"/>
</dbReference>
<evidence type="ECO:0000259" key="3">
    <source>
        <dbReference type="PROSITE" id="PS50125"/>
    </source>
</evidence>
<protein>
    <submittedName>
        <fullName evidence="4">AAA family ATPase</fullName>
    </submittedName>
</protein>
<dbReference type="InterPro" id="IPR019734">
    <property type="entry name" value="TPR_rpt"/>
</dbReference>
<dbReference type="PANTHER" id="PTHR16305">
    <property type="entry name" value="TESTICULAR SOLUBLE ADENYLYL CYCLASE"/>
    <property type="match status" value="1"/>
</dbReference>
<sequence length="1347" mass="148658">MPTLTDIFQAYVPMQVQRAVRARTAPLNEPLREARPGAVLFFDVSGFTPLCERFARRGPAGIDELTTILNAYFGMMMSTVLEHGGDVLSSAGDAMICVWYGEDLREVVQRAAQCGLALQSRMAETAATSSEKLELKVAIDVGEVALVYAGGVRDRWETYASGSALKRIYSRDLPLVPGRVMLSPDVASLLRERVQGQTQSGGWMQLSRVQNPLPLRREPRPQLPAECEQAIKALLPAAIRTRIEAGHHDWLAELRQVTVLFINLPELSERTPLAQAHSVMTAIQGAVYRYEGSIYQYGVDEKGVTVIAAFGLPPLSHEDDAQRGALAGLSVRDAVKQQGLRCSIGITTGRVFSGTVGNDERRVYALIGDVMNLAARIMAEATDDILCDEATQAGAKARLEFETLPPRKVRGRTEPVPMFQPRRRSAPAAPLPELTSLIGRTEERRQLAETLRQLSEERASRLVLIEGEAGIGKSRLIIDLLAQADRLSVSVLGGAADAFEKNTAWFAWRPIIAELIGPGANEPARREEVLRDLGVKSGMERFAPLLNAFLSAELPETDVTSQITGETRSESTIELVLEMLRARASKSPLLLVLEDAHWLDSASWKLLNRLRQDMSRLVLVLTRRPEIESPTPDSNAVLGEPSALNLKLEGLVPSESLELARRRLGVEKLPEQLATLLCDKASGNPFFCEELVRELLERRAIAVEDGQCRLLVPDLSAISLPNTLQGVITSRIDRAPPHLQLPLKVASVIGRVFDPDTLSAIYPVADERPHLDSYLAALDAMGFTPLESPLPQLQYIFKHIITRDVAYNLMLFTQRRDLHRALAELIERKRAEDIEQFLPLLAHHWTMADDKPRAISYLMRAAKQALHAYANPEVLTFLTEAERLEKEGSLKPGHEDLSQRTQMRAEALLRLGRHDDALKEYTQALKLLDCPVPDSTAPLAVDMLKELGLHAYRRLVRPAQPRSTGRERLLQAANIRRSHLKLYFFAGQPLQGLHALVRQLNEAEEAGPSNELVNAWVQASAFFSTLGLQRIARSYYDSAVQALPGIQDLVTISYVNQICGLYHLFNGDWDAALPMIEKAVGIDDQLGARQTEAGLHPRFNRGIVLLYTGRLADSAAALEEVAASARRSGYTVSEMQAYTFLAEVERRRGRLDTAREYAERALGLIGEQQFPAEKLIALSVLTHTQPQTAQAVARMAAPLLKFQPGLHYALDIGLANVADYHLNLLAGGGLSAEARKESEQAIGLALKALQGFTKVFRFGATSAARIEARLARIQGRLEQARTATLRSVDLARTLKTPYEEAQGLLERAACAKILVERERDEAIARRVLGTIGASLPEAEPTEERRAS</sequence>
<keyword evidence="2" id="KW-0067">ATP-binding</keyword>
<proteinExistence type="predicted"/>
<dbReference type="SMART" id="SM00028">
    <property type="entry name" value="TPR"/>
    <property type="match status" value="3"/>
</dbReference>
<dbReference type="SUPFAM" id="SSF52540">
    <property type="entry name" value="P-loop containing nucleoside triphosphate hydrolases"/>
    <property type="match status" value="1"/>
</dbReference>
<dbReference type="CDD" id="cd07302">
    <property type="entry name" value="CHD"/>
    <property type="match status" value="2"/>
</dbReference>
<dbReference type="InterPro" id="IPR041664">
    <property type="entry name" value="AAA_16"/>
</dbReference>
<accession>A0ABT4AM65</accession>
<dbReference type="EMBL" id="JAPNKA010000001">
    <property type="protein sequence ID" value="MCY1082661.1"/>
    <property type="molecule type" value="Genomic_DNA"/>
</dbReference>
<dbReference type="PROSITE" id="PS50125">
    <property type="entry name" value="GUANYLATE_CYCLASE_2"/>
    <property type="match status" value="2"/>
</dbReference>
<dbReference type="Gene3D" id="3.30.70.1230">
    <property type="entry name" value="Nucleotide cyclase"/>
    <property type="match status" value="2"/>
</dbReference>
<evidence type="ECO:0000256" key="1">
    <source>
        <dbReference type="ARBA" id="ARBA00022741"/>
    </source>
</evidence>
<dbReference type="Gene3D" id="1.25.40.10">
    <property type="entry name" value="Tetratricopeptide repeat domain"/>
    <property type="match status" value="1"/>
</dbReference>
<dbReference type="InterPro" id="IPR011990">
    <property type="entry name" value="TPR-like_helical_dom_sf"/>
</dbReference>
<dbReference type="SMART" id="SM00044">
    <property type="entry name" value="CYCc"/>
    <property type="match status" value="1"/>
</dbReference>
<dbReference type="SUPFAM" id="SSF48452">
    <property type="entry name" value="TPR-like"/>
    <property type="match status" value="1"/>
</dbReference>
<dbReference type="InterPro" id="IPR029787">
    <property type="entry name" value="Nucleotide_cyclase"/>
</dbReference>
<keyword evidence="5" id="KW-1185">Reference proteome</keyword>
<evidence type="ECO:0000256" key="2">
    <source>
        <dbReference type="ARBA" id="ARBA00022840"/>
    </source>
</evidence>
<dbReference type="InterPro" id="IPR001054">
    <property type="entry name" value="A/G_cyclase"/>
</dbReference>
<reference evidence="4 5" key="1">
    <citation type="submission" date="2022-11" db="EMBL/GenBank/DDBJ databases">
        <title>Minimal conservation of predation-associated metabolite biosynthetic gene clusters underscores biosynthetic potential of Myxococcota including descriptions for ten novel species: Archangium lansinium sp. nov., Myxococcus landrumus sp. nov., Nannocystis bai.</title>
        <authorList>
            <person name="Ahearne A."/>
            <person name="Stevens C."/>
            <person name="Phillips K."/>
        </authorList>
    </citation>
    <scope>NUCLEOTIDE SEQUENCE [LARGE SCALE GENOMIC DNA]</scope>
    <source>
        <strain evidence="4 5">MIWBW</strain>
    </source>
</reference>
<name>A0ABT4AM65_9BACT</name>
<dbReference type="Pfam" id="PF00211">
    <property type="entry name" value="Guanylate_cyc"/>
    <property type="match status" value="2"/>
</dbReference>
<feature type="domain" description="Guanylate cyclase" evidence="3">
    <location>
        <begin position="297"/>
        <end position="378"/>
    </location>
</feature>
<dbReference type="Proteomes" id="UP001207654">
    <property type="component" value="Unassembled WGS sequence"/>
</dbReference>
<feature type="domain" description="Guanylate cyclase" evidence="3">
    <location>
        <begin position="38"/>
        <end position="161"/>
    </location>
</feature>
<comment type="caution">
    <text evidence="4">The sequence shown here is derived from an EMBL/GenBank/DDBJ whole genome shotgun (WGS) entry which is preliminary data.</text>
</comment>
<organism evidence="4 5">
    <name type="scientific">Archangium lansingense</name>
    <dbReference type="NCBI Taxonomy" id="2995310"/>
    <lineage>
        <taxon>Bacteria</taxon>
        <taxon>Pseudomonadati</taxon>
        <taxon>Myxococcota</taxon>
        <taxon>Myxococcia</taxon>
        <taxon>Myxococcales</taxon>
        <taxon>Cystobacterineae</taxon>
        <taxon>Archangiaceae</taxon>
        <taxon>Archangium</taxon>
    </lineage>
</organism>
<dbReference type="SUPFAM" id="SSF55073">
    <property type="entry name" value="Nucleotide cyclase"/>
    <property type="match status" value="2"/>
</dbReference>
<keyword evidence="1" id="KW-0547">Nucleotide-binding</keyword>
<gene>
    <name evidence="4" type="ORF">OV287_50250</name>
</gene>
<dbReference type="Pfam" id="PF13191">
    <property type="entry name" value="AAA_16"/>
    <property type="match status" value="1"/>
</dbReference>
<dbReference type="Pfam" id="PF13432">
    <property type="entry name" value="TPR_16"/>
    <property type="match status" value="2"/>
</dbReference>
<dbReference type="Gene3D" id="3.40.50.300">
    <property type="entry name" value="P-loop containing nucleotide triphosphate hydrolases"/>
    <property type="match status" value="1"/>
</dbReference>
<dbReference type="InterPro" id="IPR027417">
    <property type="entry name" value="P-loop_NTPase"/>
</dbReference>
<evidence type="ECO:0000313" key="5">
    <source>
        <dbReference type="Proteomes" id="UP001207654"/>
    </source>
</evidence>
<evidence type="ECO:0000313" key="4">
    <source>
        <dbReference type="EMBL" id="MCY1082661.1"/>
    </source>
</evidence>
<dbReference type="PANTHER" id="PTHR16305:SF28">
    <property type="entry name" value="GUANYLATE CYCLASE DOMAIN-CONTAINING PROTEIN"/>
    <property type="match status" value="1"/>
</dbReference>